<organism evidence="2 3">
    <name type="scientific">Thermosporothrix hazakensis</name>
    <dbReference type="NCBI Taxonomy" id="644383"/>
    <lineage>
        <taxon>Bacteria</taxon>
        <taxon>Bacillati</taxon>
        <taxon>Chloroflexota</taxon>
        <taxon>Ktedonobacteria</taxon>
        <taxon>Ktedonobacterales</taxon>
        <taxon>Thermosporotrichaceae</taxon>
        <taxon>Thermosporothrix</taxon>
    </lineage>
</organism>
<feature type="region of interest" description="Disordered" evidence="1">
    <location>
        <begin position="91"/>
        <end position="116"/>
    </location>
</feature>
<comment type="caution">
    <text evidence="2">The sequence shown here is derived from an EMBL/GenBank/DDBJ whole genome shotgun (WGS) entry which is preliminary data.</text>
</comment>
<evidence type="ECO:0000313" key="2">
    <source>
        <dbReference type="EMBL" id="PZW36463.1"/>
    </source>
</evidence>
<dbReference type="EMBL" id="QKUF01000001">
    <property type="protein sequence ID" value="PZW36463.1"/>
    <property type="molecule type" value="Genomic_DNA"/>
</dbReference>
<dbReference type="Proteomes" id="UP000248806">
    <property type="component" value="Unassembled WGS sequence"/>
</dbReference>
<gene>
    <name evidence="2" type="ORF">EI42_00637</name>
</gene>
<sequence length="116" mass="13750">MSRENETSFIALASYSPEEYAKLLRVADDADDMHPTWREWYWESQRMTDQLRGQGYAVLPIFIIVEDLLEFCREHNLPVNSQTRSRFVSELAKRLQGEERPKKRRTTRKKTQEADG</sequence>
<name>A0A326UV91_THEHA</name>
<dbReference type="OrthoDB" id="1442996at2"/>
<keyword evidence="3" id="KW-1185">Reference proteome</keyword>
<dbReference type="RefSeq" id="WP_111318728.1">
    <property type="nucleotide sequence ID" value="NZ_BIFX01000001.1"/>
</dbReference>
<feature type="compositionally biased region" description="Basic and acidic residues" evidence="1">
    <location>
        <begin position="91"/>
        <end position="101"/>
    </location>
</feature>
<dbReference type="AlphaFoldDB" id="A0A326UV91"/>
<evidence type="ECO:0000313" key="3">
    <source>
        <dbReference type="Proteomes" id="UP000248806"/>
    </source>
</evidence>
<protein>
    <submittedName>
        <fullName evidence="2">Uncharacterized protein</fullName>
    </submittedName>
</protein>
<evidence type="ECO:0000256" key="1">
    <source>
        <dbReference type="SAM" id="MobiDB-lite"/>
    </source>
</evidence>
<accession>A0A326UV91</accession>
<proteinExistence type="predicted"/>
<reference evidence="2 3" key="1">
    <citation type="submission" date="2018-06" db="EMBL/GenBank/DDBJ databases">
        <title>Genomic Encyclopedia of Archaeal and Bacterial Type Strains, Phase II (KMG-II): from individual species to whole genera.</title>
        <authorList>
            <person name="Goeker M."/>
        </authorList>
    </citation>
    <scope>NUCLEOTIDE SEQUENCE [LARGE SCALE GENOMIC DNA]</scope>
    <source>
        <strain evidence="2 3">ATCC BAA-1881</strain>
    </source>
</reference>